<keyword evidence="7" id="KW-0547">Nucleotide-binding</keyword>
<proteinExistence type="predicted"/>
<dbReference type="Proteomes" id="UP000672009">
    <property type="component" value="Chromosome"/>
</dbReference>
<dbReference type="PRINTS" id="PR00344">
    <property type="entry name" value="BCTRLSENSOR"/>
</dbReference>
<organism evidence="15 16">
    <name type="scientific">Thiothrix unzii</name>
    <dbReference type="NCBI Taxonomy" id="111769"/>
    <lineage>
        <taxon>Bacteria</taxon>
        <taxon>Pseudomonadati</taxon>
        <taxon>Pseudomonadota</taxon>
        <taxon>Gammaproteobacteria</taxon>
        <taxon>Thiotrichales</taxon>
        <taxon>Thiotrichaceae</taxon>
        <taxon>Thiothrix</taxon>
    </lineage>
</organism>
<keyword evidence="9" id="KW-0067">ATP-binding</keyword>
<dbReference type="Pfam" id="PF08521">
    <property type="entry name" value="2CSK_N"/>
    <property type="match status" value="1"/>
</dbReference>
<evidence type="ECO:0000313" key="15">
    <source>
        <dbReference type="EMBL" id="QTR54160.1"/>
    </source>
</evidence>
<keyword evidence="10 13" id="KW-1133">Transmembrane helix</keyword>
<dbReference type="CDD" id="cd00082">
    <property type="entry name" value="HisKA"/>
    <property type="match status" value="1"/>
</dbReference>
<dbReference type="Pfam" id="PF00512">
    <property type="entry name" value="HisKA"/>
    <property type="match status" value="1"/>
</dbReference>
<dbReference type="EC" id="2.7.13.3" evidence="3"/>
<dbReference type="PROSITE" id="PS50109">
    <property type="entry name" value="HIS_KIN"/>
    <property type="match status" value="1"/>
</dbReference>
<dbReference type="InterPro" id="IPR003661">
    <property type="entry name" value="HisK_dim/P_dom"/>
</dbReference>
<dbReference type="InterPro" id="IPR036890">
    <property type="entry name" value="HATPase_C_sf"/>
</dbReference>
<name>A0A975FA19_9GAMM</name>
<keyword evidence="11" id="KW-0902">Two-component regulatory system</keyword>
<sequence>MSLRQRLLLLVLAAVTLVWMGAATFTYYDAQHELNEVLDAHLEQSATLLIAQSAHELEDDDDEKHAPLLHKYSRRVAFQVWEEGSELKLHSANAPAVPFAGNEQGFSDSFIDGQHWRVFSKWDRSGELLIHVAELVEMRDELARDITGRLLLPLLLTLPVLAGLLWWIVAVSLRPLVKLTQAVASRQPDNLAPLTVVAPREVMPLIERLNHLFARTSKLIENERRFTADAAHELRTPVAAIKAQVQVAQGATTPLERKRALDNAIHGCNRATHLIGQLLTLARLEHADTQLLQDCSLRSLAASVIADIAPQAVESGIQLALLEGDDIHVRGLPALLQVLLRNLLDNAVRYTPAGTQVQVTIGQQAGKPFLQVSDDGQGLPAAELAKISQRFYRALGTSVSGSGLGLSIVQRIAEIHQAQVQVTSVEGQGLGVVVTF</sequence>
<keyword evidence="6 13" id="KW-0812">Transmembrane</keyword>
<evidence type="ECO:0000256" key="11">
    <source>
        <dbReference type="ARBA" id="ARBA00023012"/>
    </source>
</evidence>
<evidence type="ECO:0000256" key="7">
    <source>
        <dbReference type="ARBA" id="ARBA00022741"/>
    </source>
</evidence>
<dbReference type="AlphaFoldDB" id="A0A975FA19"/>
<comment type="subcellular location">
    <subcellularLocation>
        <location evidence="2">Membrane</location>
        <topology evidence="2">Multi-pass membrane protein</topology>
    </subcellularLocation>
</comment>
<dbReference type="InterPro" id="IPR013727">
    <property type="entry name" value="2CSK_N"/>
</dbReference>
<dbReference type="InterPro" id="IPR003594">
    <property type="entry name" value="HATPase_dom"/>
</dbReference>
<keyword evidence="4" id="KW-0597">Phosphoprotein</keyword>
<evidence type="ECO:0000256" key="1">
    <source>
        <dbReference type="ARBA" id="ARBA00000085"/>
    </source>
</evidence>
<dbReference type="PANTHER" id="PTHR45436:SF14">
    <property type="entry name" value="SENSOR PROTEIN QSEC"/>
    <property type="match status" value="1"/>
</dbReference>
<dbReference type="GO" id="GO:0005886">
    <property type="term" value="C:plasma membrane"/>
    <property type="evidence" value="ECO:0007669"/>
    <property type="project" value="TreeGrafter"/>
</dbReference>
<evidence type="ECO:0000256" key="10">
    <source>
        <dbReference type="ARBA" id="ARBA00022989"/>
    </source>
</evidence>
<dbReference type="InterPro" id="IPR005467">
    <property type="entry name" value="His_kinase_dom"/>
</dbReference>
<keyword evidence="12 13" id="KW-0472">Membrane</keyword>
<comment type="catalytic activity">
    <reaction evidence="1">
        <text>ATP + protein L-histidine = ADP + protein N-phospho-L-histidine.</text>
        <dbReference type="EC" id="2.7.13.3"/>
    </reaction>
</comment>
<dbReference type="RefSeq" id="WP_210219660.1">
    <property type="nucleotide sequence ID" value="NZ_CP072793.1"/>
</dbReference>
<dbReference type="InterPro" id="IPR036097">
    <property type="entry name" value="HisK_dim/P_sf"/>
</dbReference>
<dbReference type="GO" id="GO:0005524">
    <property type="term" value="F:ATP binding"/>
    <property type="evidence" value="ECO:0007669"/>
    <property type="project" value="UniProtKB-KW"/>
</dbReference>
<dbReference type="Gene3D" id="3.30.565.10">
    <property type="entry name" value="Histidine kinase-like ATPase, C-terminal domain"/>
    <property type="match status" value="1"/>
</dbReference>
<keyword evidence="5" id="KW-0808">Transferase</keyword>
<dbReference type="SMART" id="SM00388">
    <property type="entry name" value="HisKA"/>
    <property type="match status" value="1"/>
</dbReference>
<dbReference type="Gene3D" id="1.10.287.130">
    <property type="match status" value="1"/>
</dbReference>
<reference evidence="15" key="1">
    <citation type="submission" date="2021-04" db="EMBL/GenBank/DDBJ databases">
        <title>Genomics, taxonomy and metabolism of representatives of sulfur bacteria of the genus Thiothrix: Thiothrix fructosivorans QT, Thiothrix unzii A1T and three new species, Thiothrix subterranea sp. nov., Thiothrix litoralis sp. nov. and 'Candidatus Thiothrix anitrata' sp. nov.</title>
        <authorList>
            <person name="Ravin N.V."/>
            <person name="Smolyakov D."/>
            <person name="Rudenko T.S."/>
            <person name="Mardanov A.V."/>
            <person name="Beletsky A.V."/>
            <person name="Markov N.D."/>
            <person name="Fomenkov A.I."/>
            <person name="Roberts R.J."/>
            <person name="Karnachuk O.V."/>
            <person name="Novikov A."/>
            <person name="Grabovich M.Y."/>
        </authorList>
    </citation>
    <scope>NUCLEOTIDE SEQUENCE</scope>
    <source>
        <strain evidence="15">A1</strain>
    </source>
</reference>
<dbReference type="CDD" id="cd00075">
    <property type="entry name" value="HATPase"/>
    <property type="match status" value="1"/>
</dbReference>
<keyword evidence="16" id="KW-1185">Reference proteome</keyword>
<evidence type="ECO:0000256" key="8">
    <source>
        <dbReference type="ARBA" id="ARBA00022777"/>
    </source>
</evidence>
<dbReference type="EMBL" id="CP072793">
    <property type="protein sequence ID" value="QTR54160.1"/>
    <property type="molecule type" value="Genomic_DNA"/>
</dbReference>
<dbReference type="InterPro" id="IPR004358">
    <property type="entry name" value="Sig_transdc_His_kin-like_C"/>
</dbReference>
<evidence type="ECO:0000256" key="9">
    <source>
        <dbReference type="ARBA" id="ARBA00022840"/>
    </source>
</evidence>
<evidence type="ECO:0000256" key="2">
    <source>
        <dbReference type="ARBA" id="ARBA00004141"/>
    </source>
</evidence>
<evidence type="ECO:0000256" key="4">
    <source>
        <dbReference type="ARBA" id="ARBA00022553"/>
    </source>
</evidence>
<evidence type="ECO:0000313" key="16">
    <source>
        <dbReference type="Proteomes" id="UP000672009"/>
    </source>
</evidence>
<dbReference type="InterPro" id="IPR050428">
    <property type="entry name" value="TCS_sensor_his_kinase"/>
</dbReference>
<feature type="domain" description="Histidine kinase" evidence="14">
    <location>
        <begin position="229"/>
        <end position="436"/>
    </location>
</feature>
<dbReference type="Pfam" id="PF02518">
    <property type="entry name" value="HATPase_c"/>
    <property type="match status" value="1"/>
</dbReference>
<dbReference type="KEGG" id="tun:J9260_03430"/>
<accession>A0A975FA19</accession>
<gene>
    <name evidence="15" type="ORF">J9260_03430</name>
</gene>
<feature type="transmembrane region" description="Helical" evidence="13">
    <location>
        <begin position="150"/>
        <end position="169"/>
    </location>
</feature>
<evidence type="ECO:0000256" key="5">
    <source>
        <dbReference type="ARBA" id="ARBA00022679"/>
    </source>
</evidence>
<dbReference type="Gene3D" id="1.20.5.1040">
    <property type="entry name" value="Sensor protein qsec"/>
    <property type="match status" value="1"/>
</dbReference>
<evidence type="ECO:0000259" key="14">
    <source>
        <dbReference type="PROSITE" id="PS50109"/>
    </source>
</evidence>
<dbReference type="PANTHER" id="PTHR45436">
    <property type="entry name" value="SENSOR HISTIDINE KINASE YKOH"/>
    <property type="match status" value="1"/>
</dbReference>
<evidence type="ECO:0000256" key="3">
    <source>
        <dbReference type="ARBA" id="ARBA00012438"/>
    </source>
</evidence>
<protein>
    <recommendedName>
        <fullName evidence="3">histidine kinase</fullName>
        <ecNumber evidence="3">2.7.13.3</ecNumber>
    </recommendedName>
</protein>
<keyword evidence="8 15" id="KW-0418">Kinase</keyword>
<dbReference type="GO" id="GO:0000155">
    <property type="term" value="F:phosphorelay sensor kinase activity"/>
    <property type="evidence" value="ECO:0007669"/>
    <property type="project" value="InterPro"/>
</dbReference>
<evidence type="ECO:0000256" key="13">
    <source>
        <dbReference type="SAM" id="Phobius"/>
    </source>
</evidence>
<evidence type="ECO:0000256" key="6">
    <source>
        <dbReference type="ARBA" id="ARBA00022692"/>
    </source>
</evidence>
<evidence type="ECO:0000256" key="12">
    <source>
        <dbReference type="ARBA" id="ARBA00023136"/>
    </source>
</evidence>
<dbReference type="SUPFAM" id="SSF47384">
    <property type="entry name" value="Homodimeric domain of signal transducing histidine kinase"/>
    <property type="match status" value="1"/>
</dbReference>
<dbReference type="SUPFAM" id="SSF55874">
    <property type="entry name" value="ATPase domain of HSP90 chaperone/DNA topoisomerase II/histidine kinase"/>
    <property type="match status" value="1"/>
</dbReference>
<dbReference type="SMART" id="SM00387">
    <property type="entry name" value="HATPase_c"/>
    <property type="match status" value="1"/>
</dbReference>